<dbReference type="PRINTS" id="PR00149">
    <property type="entry name" value="FUMRATELYASE"/>
</dbReference>
<dbReference type="InterPro" id="IPR008948">
    <property type="entry name" value="L-Aspartase-like"/>
</dbReference>
<dbReference type="FunFam" id="1.20.200.10:FF:000015">
    <property type="entry name" value="argininosuccinate lyase isoform X2"/>
    <property type="match status" value="1"/>
</dbReference>
<comment type="similarity">
    <text evidence="7">Belongs to the lyase 1 family. Argininosuccinate lyase subfamily.</text>
</comment>
<feature type="domain" description="Fumarate lyase N-terminal" evidence="9">
    <location>
        <begin position="30"/>
        <end position="319"/>
    </location>
</feature>
<keyword evidence="4 7" id="KW-0055">Arginine biosynthesis</keyword>
<comment type="subcellular location">
    <subcellularLocation>
        <location evidence="7">Cytoplasm</location>
    </subcellularLocation>
</comment>
<evidence type="ECO:0000256" key="1">
    <source>
        <dbReference type="ARBA" id="ARBA00000985"/>
    </source>
</evidence>
<dbReference type="EC" id="4.3.2.1" evidence="3 7"/>
<dbReference type="PROSITE" id="PS00163">
    <property type="entry name" value="FUMARATE_LYASES"/>
    <property type="match status" value="1"/>
</dbReference>
<dbReference type="RefSeq" id="WP_205761214.1">
    <property type="nucleotide sequence ID" value="NZ_JABDTL010000001.1"/>
</dbReference>
<evidence type="ECO:0000259" key="10">
    <source>
        <dbReference type="Pfam" id="PF14698"/>
    </source>
</evidence>
<dbReference type="GO" id="GO:0005829">
    <property type="term" value="C:cytosol"/>
    <property type="evidence" value="ECO:0007669"/>
    <property type="project" value="TreeGrafter"/>
</dbReference>
<dbReference type="PANTHER" id="PTHR43814">
    <property type="entry name" value="ARGININOSUCCINATE LYASE"/>
    <property type="match status" value="1"/>
</dbReference>
<dbReference type="InterPro" id="IPR000362">
    <property type="entry name" value="Fumarate_lyase_fam"/>
</dbReference>
<accession>A0A841H0X7</accession>
<dbReference type="InterPro" id="IPR009049">
    <property type="entry name" value="Argininosuccinate_lyase"/>
</dbReference>
<dbReference type="InterPro" id="IPR022761">
    <property type="entry name" value="Fumarate_lyase_N"/>
</dbReference>
<keyword evidence="5 7" id="KW-0028">Amino-acid biosynthesis</keyword>
<keyword evidence="12" id="KW-1185">Reference proteome</keyword>
<evidence type="ECO:0000256" key="8">
    <source>
        <dbReference type="SAM" id="MobiDB-lite"/>
    </source>
</evidence>
<name>A0A841H0X7_9BACT</name>
<dbReference type="Gene3D" id="1.20.200.10">
    <property type="entry name" value="Fumarase/aspartase (Central domain)"/>
    <property type="match status" value="1"/>
</dbReference>
<dbReference type="SUPFAM" id="SSF48557">
    <property type="entry name" value="L-aspartase-like"/>
    <property type="match status" value="1"/>
</dbReference>
<feature type="domain" description="Argininosuccinate lyase C-terminal" evidence="10">
    <location>
        <begin position="382"/>
        <end position="450"/>
    </location>
</feature>
<evidence type="ECO:0000256" key="6">
    <source>
        <dbReference type="ARBA" id="ARBA00023239"/>
    </source>
</evidence>
<dbReference type="Gene3D" id="1.10.275.10">
    <property type="entry name" value="Fumarase/aspartase (N-terminal domain)"/>
    <property type="match status" value="1"/>
</dbReference>
<feature type="region of interest" description="Disordered" evidence="8">
    <location>
        <begin position="1"/>
        <end position="20"/>
    </location>
</feature>
<comment type="catalytic activity">
    <reaction evidence="1 7">
        <text>2-(N(omega)-L-arginino)succinate = fumarate + L-arginine</text>
        <dbReference type="Rhea" id="RHEA:24020"/>
        <dbReference type="ChEBI" id="CHEBI:29806"/>
        <dbReference type="ChEBI" id="CHEBI:32682"/>
        <dbReference type="ChEBI" id="CHEBI:57472"/>
        <dbReference type="EC" id="4.3.2.1"/>
    </reaction>
</comment>
<dbReference type="InterPro" id="IPR024083">
    <property type="entry name" value="Fumarase/histidase_N"/>
</dbReference>
<dbReference type="AlphaFoldDB" id="A0A841H0X7"/>
<dbReference type="InterPro" id="IPR029419">
    <property type="entry name" value="Arg_succ_lyase_C"/>
</dbReference>
<comment type="pathway">
    <text evidence="2 7">Amino-acid biosynthesis; L-arginine biosynthesis; L-arginine from L-ornithine and carbamoyl phosphate: step 3/3.</text>
</comment>
<dbReference type="PANTHER" id="PTHR43814:SF1">
    <property type="entry name" value="ARGININOSUCCINATE LYASE"/>
    <property type="match status" value="1"/>
</dbReference>
<protein>
    <recommendedName>
        <fullName evidence="3 7">Argininosuccinate lyase</fullName>
        <shortName evidence="7">ASAL</shortName>
        <ecNumber evidence="3 7">4.3.2.1</ecNumber>
    </recommendedName>
    <alternativeName>
        <fullName evidence="7">Arginosuccinase</fullName>
    </alternativeName>
</protein>
<sequence length="474" mass="50067">MAQPPVTAAQTPPTVPGARMWGGRFSSGPAPEMDLVNRSLPVDRRLWRHDVRGSRAWASALGAAGVITLTEAADLRSGLDAVAARLEKWTEADWAAATDEDVHTLVERLLGEEAGPVAGKLHTGRSRNDQVATDFRLYGMEAAAALDAGLRGVQQALVDLAESHVDTVMPAYTHMQRAQPVSAAHWLLSHAWPLARDRERLADASHRIAVMPLGSGAIAGCPFPVDRVLLKESLGFRGLSPNSVDAVADRDWVAELLFVGAMAAVHLSRLAEDLILFATSEFGFVRLSDEYSTGSSLMPQKRNPDALELARGKAGRLIGDLTGMMALLKGLPSGYNKDLQEDKAALFGAMDALGVVLPAVAGTVATMTIDTARCAAAVDSAMLATDLADFLVRRGVPFREAHGAVGRLVRAAEGLGCPLSAVPGEVFNHVSTEFVGADLEALFNAKASIEARDSIGGTSPSSVAHQIAELRAIG</sequence>
<dbReference type="CDD" id="cd01359">
    <property type="entry name" value="Argininosuccinate_lyase"/>
    <property type="match status" value="1"/>
</dbReference>
<dbReference type="GO" id="GO:0004056">
    <property type="term" value="F:argininosuccinate lyase activity"/>
    <property type="evidence" value="ECO:0007669"/>
    <property type="project" value="UniProtKB-UniRule"/>
</dbReference>
<gene>
    <name evidence="7" type="primary">argH</name>
    <name evidence="11" type="ORF">HNQ61_003384</name>
</gene>
<keyword evidence="7" id="KW-0963">Cytoplasm</keyword>
<dbReference type="EMBL" id="JACHIA010000010">
    <property type="protein sequence ID" value="MBB6071745.1"/>
    <property type="molecule type" value="Genomic_DNA"/>
</dbReference>
<dbReference type="PRINTS" id="PR00145">
    <property type="entry name" value="ARGSUCLYASE"/>
</dbReference>
<evidence type="ECO:0000256" key="2">
    <source>
        <dbReference type="ARBA" id="ARBA00004941"/>
    </source>
</evidence>
<dbReference type="NCBIfam" id="TIGR00838">
    <property type="entry name" value="argH"/>
    <property type="match status" value="1"/>
</dbReference>
<evidence type="ECO:0000259" key="9">
    <source>
        <dbReference type="Pfam" id="PF00206"/>
    </source>
</evidence>
<dbReference type="InterPro" id="IPR020557">
    <property type="entry name" value="Fumarate_lyase_CS"/>
</dbReference>
<dbReference type="Pfam" id="PF00206">
    <property type="entry name" value="Lyase_1"/>
    <property type="match status" value="1"/>
</dbReference>
<dbReference type="Gene3D" id="1.10.40.30">
    <property type="entry name" value="Fumarase/aspartase (C-terminal domain)"/>
    <property type="match status" value="1"/>
</dbReference>
<evidence type="ECO:0000256" key="7">
    <source>
        <dbReference type="HAMAP-Rule" id="MF_00006"/>
    </source>
</evidence>
<feature type="compositionally biased region" description="Low complexity" evidence="8">
    <location>
        <begin position="1"/>
        <end position="12"/>
    </location>
</feature>
<organism evidence="11 12">
    <name type="scientific">Longimicrobium terrae</name>
    <dbReference type="NCBI Taxonomy" id="1639882"/>
    <lineage>
        <taxon>Bacteria</taxon>
        <taxon>Pseudomonadati</taxon>
        <taxon>Gemmatimonadota</taxon>
        <taxon>Longimicrobiia</taxon>
        <taxon>Longimicrobiales</taxon>
        <taxon>Longimicrobiaceae</taxon>
        <taxon>Longimicrobium</taxon>
    </lineage>
</organism>
<dbReference type="Pfam" id="PF14698">
    <property type="entry name" value="ASL_C2"/>
    <property type="match status" value="1"/>
</dbReference>
<comment type="caution">
    <text evidence="11">The sequence shown here is derived from an EMBL/GenBank/DDBJ whole genome shotgun (WGS) entry which is preliminary data.</text>
</comment>
<dbReference type="FunFam" id="1.10.40.30:FF:000001">
    <property type="entry name" value="Argininosuccinate lyase"/>
    <property type="match status" value="1"/>
</dbReference>
<evidence type="ECO:0000313" key="12">
    <source>
        <dbReference type="Proteomes" id="UP000582837"/>
    </source>
</evidence>
<evidence type="ECO:0000256" key="3">
    <source>
        <dbReference type="ARBA" id="ARBA00012338"/>
    </source>
</evidence>
<evidence type="ECO:0000256" key="4">
    <source>
        <dbReference type="ARBA" id="ARBA00022571"/>
    </source>
</evidence>
<keyword evidence="6 7" id="KW-0456">Lyase</keyword>
<reference evidence="11 12" key="1">
    <citation type="submission" date="2020-08" db="EMBL/GenBank/DDBJ databases">
        <title>Genomic Encyclopedia of Type Strains, Phase IV (KMG-IV): sequencing the most valuable type-strain genomes for metagenomic binning, comparative biology and taxonomic classification.</title>
        <authorList>
            <person name="Goeker M."/>
        </authorList>
    </citation>
    <scope>NUCLEOTIDE SEQUENCE [LARGE SCALE GENOMIC DNA]</scope>
    <source>
        <strain evidence="11 12">DSM 29007</strain>
    </source>
</reference>
<dbReference type="UniPathway" id="UPA00068">
    <property type="reaction ID" value="UER00114"/>
</dbReference>
<evidence type="ECO:0000313" key="11">
    <source>
        <dbReference type="EMBL" id="MBB6071745.1"/>
    </source>
</evidence>
<dbReference type="Proteomes" id="UP000582837">
    <property type="component" value="Unassembled WGS sequence"/>
</dbReference>
<proteinExistence type="inferred from homology"/>
<evidence type="ECO:0000256" key="5">
    <source>
        <dbReference type="ARBA" id="ARBA00022605"/>
    </source>
</evidence>
<dbReference type="GO" id="GO:0042450">
    <property type="term" value="P:L-arginine biosynthetic process via ornithine"/>
    <property type="evidence" value="ECO:0007669"/>
    <property type="project" value="UniProtKB-UniRule"/>
</dbReference>
<dbReference type="HAMAP" id="MF_00006">
    <property type="entry name" value="Arg_succ_lyase"/>
    <property type="match status" value="1"/>
</dbReference>